<name>A0ABW4SAL7_9BACL</name>
<proteinExistence type="predicted"/>
<organism evidence="1 2">
    <name type="scientific">Sporosarcina siberiensis</name>
    <dbReference type="NCBI Taxonomy" id="1365606"/>
    <lineage>
        <taxon>Bacteria</taxon>
        <taxon>Bacillati</taxon>
        <taxon>Bacillota</taxon>
        <taxon>Bacilli</taxon>
        <taxon>Bacillales</taxon>
        <taxon>Caryophanaceae</taxon>
        <taxon>Sporosarcina</taxon>
    </lineage>
</organism>
<dbReference type="RefSeq" id="WP_381535171.1">
    <property type="nucleotide sequence ID" value="NZ_JBHUGI010000002.1"/>
</dbReference>
<keyword evidence="2" id="KW-1185">Reference proteome</keyword>
<accession>A0ABW4SAL7</accession>
<reference evidence="2" key="1">
    <citation type="journal article" date="2019" name="Int. J. Syst. Evol. Microbiol.">
        <title>The Global Catalogue of Microorganisms (GCM) 10K type strain sequencing project: providing services to taxonomists for standard genome sequencing and annotation.</title>
        <authorList>
            <consortium name="The Broad Institute Genomics Platform"/>
            <consortium name="The Broad Institute Genome Sequencing Center for Infectious Disease"/>
            <person name="Wu L."/>
            <person name="Ma J."/>
        </authorList>
    </citation>
    <scope>NUCLEOTIDE SEQUENCE [LARGE SCALE GENOMIC DNA]</scope>
    <source>
        <strain evidence="2">CGMCC 4.7177</strain>
    </source>
</reference>
<evidence type="ECO:0000313" key="2">
    <source>
        <dbReference type="Proteomes" id="UP001597218"/>
    </source>
</evidence>
<comment type="caution">
    <text evidence="1">The sequence shown here is derived from an EMBL/GenBank/DDBJ whole genome shotgun (WGS) entry which is preliminary data.</text>
</comment>
<sequence>MKFKDYYDSIYAVGKVASGNSNKKITISIYKANTWTKVASQNVTSGNGVGAGRMSSGDYKIINSIHDPITWDLMTFYFVNNPPCTQCLPLDESQPYSIEDTLLENNFDNKSVFTIPQQAAFKNINTESKSKKSVLSINDFLNDMFDEELQEYVYSLKSFNVGDSIIVNDTITNIYYDSDNQTTSFGFDYLDKTYSKISQVYWEFVGDLRNQFSIGDSVSFKTEVVDIDRDRNLESLDILGFTTNVTPNVESYLLSHLKKNEDKSLLSIH</sequence>
<protein>
    <submittedName>
        <fullName evidence="1">Uncharacterized protein</fullName>
    </submittedName>
</protein>
<gene>
    <name evidence="1" type="ORF">ACFSFY_00295</name>
</gene>
<evidence type="ECO:0000313" key="1">
    <source>
        <dbReference type="EMBL" id="MFD1926512.1"/>
    </source>
</evidence>
<dbReference type="Proteomes" id="UP001597218">
    <property type="component" value="Unassembled WGS sequence"/>
</dbReference>
<dbReference type="EMBL" id="JBHUGI010000002">
    <property type="protein sequence ID" value="MFD1926512.1"/>
    <property type="molecule type" value="Genomic_DNA"/>
</dbReference>